<keyword evidence="5" id="KW-0753">Steroid metabolism</keyword>
<dbReference type="Pfam" id="PF13561">
    <property type="entry name" value="adh_short_C2"/>
    <property type="match status" value="1"/>
</dbReference>
<dbReference type="Gene3D" id="3.40.50.720">
    <property type="entry name" value="NAD(P)-binding Rossmann-like Domain"/>
    <property type="match status" value="1"/>
</dbReference>
<dbReference type="EMBL" id="JAROBY010000111">
    <property type="protein sequence ID" value="MEB4799223.1"/>
    <property type="molecule type" value="Genomic_DNA"/>
</dbReference>
<dbReference type="PANTHER" id="PTHR43180:SF28">
    <property type="entry name" value="NAD(P)-BINDING ROSSMANN-FOLD SUPERFAMILY PROTEIN"/>
    <property type="match status" value="1"/>
</dbReference>
<dbReference type="Proteomes" id="UP001355653">
    <property type="component" value="Unassembled WGS sequence"/>
</dbReference>
<dbReference type="NCBIfam" id="NF005559">
    <property type="entry name" value="PRK07231.1"/>
    <property type="match status" value="1"/>
</dbReference>
<dbReference type="PRINTS" id="PR00081">
    <property type="entry name" value="GDHRDH"/>
</dbReference>
<name>A0ABU6DNA4_9BACL</name>
<dbReference type="CDD" id="cd05233">
    <property type="entry name" value="SDR_c"/>
    <property type="match status" value="1"/>
</dbReference>
<evidence type="ECO:0000313" key="7">
    <source>
        <dbReference type="Proteomes" id="UP001355653"/>
    </source>
</evidence>
<dbReference type="PANTHER" id="PTHR43180">
    <property type="entry name" value="3-OXOACYL-(ACYL-CARRIER-PROTEIN) REDUCTASE (AFU_ORTHOLOGUE AFUA_6G11210)"/>
    <property type="match status" value="1"/>
</dbReference>
<evidence type="ECO:0000256" key="2">
    <source>
        <dbReference type="ARBA" id="ARBA00023002"/>
    </source>
</evidence>
<keyword evidence="7" id="KW-1185">Reference proteome</keyword>
<organism evidence="6 7">
    <name type="scientific">Paenibacillus chondroitinus</name>
    <dbReference type="NCBI Taxonomy" id="59842"/>
    <lineage>
        <taxon>Bacteria</taxon>
        <taxon>Bacillati</taxon>
        <taxon>Bacillota</taxon>
        <taxon>Bacilli</taxon>
        <taxon>Bacillales</taxon>
        <taxon>Paenibacillaceae</taxon>
        <taxon>Paenibacillus</taxon>
    </lineage>
</organism>
<dbReference type="SUPFAM" id="SSF51735">
    <property type="entry name" value="NAD(P)-binding Rossmann-fold domains"/>
    <property type="match status" value="1"/>
</dbReference>
<gene>
    <name evidence="6" type="ORF">P5G65_35755</name>
</gene>
<dbReference type="RefSeq" id="WP_127456947.1">
    <property type="nucleotide sequence ID" value="NZ_JAROBY010000111.1"/>
</dbReference>
<comment type="similarity">
    <text evidence="1">Belongs to the short-chain dehydrogenases/reductases (SDR) family.</text>
</comment>
<evidence type="ECO:0000256" key="1">
    <source>
        <dbReference type="ARBA" id="ARBA00006484"/>
    </source>
</evidence>
<evidence type="ECO:0000256" key="5">
    <source>
        <dbReference type="ARBA" id="ARBA00023221"/>
    </source>
</evidence>
<dbReference type="InterPro" id="IPR002347">
    <property type="entry name" value="SDR_fam"/>
</dbReference>
<reference evidence="6 7" key="1">
    <citation type="submission" date="2023-03" db="EMBL/GenBank/DDBJ databases">
        <title>Bacillus Genome Sequencing.</title>
        <authorList>
            <person name="Dunlap C."/>
        </authorList>
    </citation>
    <scope>NUCLEOTIDE SEQUENCE [LARGE SCALE GENOMIC DNA]</scope>
    <source>
        <strain evidence="6 7">NRS-1351</strain>
    </source>
</reference>
<accession>A0ABU6DNA4</accession>
<protein>
    <submittedName>
        <fullName evidence="6">Glucose 1-dehydrogenase</fullName>
        <ecNumber evidence="6">1.1.1.47</ecNumber>
    </submittedName>
</protein>
<evidence type="ECO:0000313" key="6">
    <source>
        <dbReference type="EMBL" id="MEB4799223.1"/>
    </source>
</evidence>
<keyword evidence="2 6" id="KW-0560">Oxidoreductase</keyword>
<dbReference type="GO" id="GO:0047936">
    <property type="term" value="F:glucose 1-dehydrogenase [NAD(P)+] activity"/>
    <property type="evidence" value="ECO:0007669"/>
    <property type="project" value="UniProtKB-EC"/>
</dbReference>
<evidence type="ECO:0000256" key="4">
    <source>
        <dbReference type="ARBA" id="ARBA00023098"/>
    </source>
</evidence>
<dbReference type="InterPro" id="IPR036291">
    <property type="entry name" value="NAD(P)-bd_dom_sf"/>
</dbReference>
<keyword evidence="3" id="KW-0520">NAD</keyword>
<sequence length="275" mass="29123">MGTRLQGKVAVITGSSSGIGRASAEVFAEEGAHVIVNDDGGREGLGQQVADGINEQGGSAVYVQADVFKSEELKRLIDYAYEKFGKLDILMNNAYRGHTNSVLDQEEADWDRVFASSVKAVFLGSKYALPGMINAGGGSIINTASVHGLLGGRRHSSYDAAKAAIINLTRQMAVDYGKHGIRFNSICPGRIVTEGKIDFLEKYPEEVRRQQAVYLLGRPGTMREAALAALFLASDDSSFVTGHALVVDGGLTAQLADSVSEPLEEGLGLGLAGSK</sequence>
<keyword evidence="4" id="KW-0443">Lipid metabolism</keyword>
<dbReference type="EC" id="1.1.1.47" evidence="6"/>
<comment type="caution">
    <text evidence="6">The sequence shown here is derived from an EMBL/GenBank/DDBJ whole genome shotgun (WGS) entry which is preliminary data.</text>
</comment>
<evidence type="ECO:0000256" key="3">
    <source>
        <dbReference type="ARBA" id="ARBA00023027"/>
    </source>
</evidence>
<dbReference type="PRINTS" id="PR00080">
    <property type="entry name" value="SDRFAMILY"/>
</dbReference>
<proteinExistence type="inferred from homology"/>